<evidence type="ECO:0000313" key="2">
    <source>
        <dbReference type="EMBL" id="VFK71945.1"/>
    </source>
</evidence>
<evidence type="ECO:0000313" key="1">
    <source>
        <dbReference type="EMBL" id="VFK66313.1"/>
    </source>
</evidence>
<dbReference type="EMBL" id="CAADFZ010000087">
    <property type="protein sequence ID" value="VFK66313.1"/>
    <property type="molecule type" value="Genomic_DNA"/>
</dbReference>
<protein>
    <submittedName>
        <fullName evidence="2">Uncharacterized protein</fullName>
    </submittedName>
</protein>
<gene>
    <name evidence="1" type="ORF">BECKUNK1418G_GA0071005_10878</name>
    <name evidence="2" type="ORF">BECKUNK1418H_GA0071006_10888</name>
</gene>
<proteinExistence type="predicted"/>
<accession>A0A451B0Z1</accession>
<dbReference type="EMBL" id="CAADGD010000088">
    <property type="protein sequence ID" value="VFK71945.1"/>
    <property type="molecule type" value="Genomic_DNA"/>
</dbReference>
<dbReference type="AlphaFoldDB" id="A0A451B0Z1"/>
<name>A0A451B0Z1_9GAMM</name>
<sequence>MLTPSLSSPKPRISCRLPRYPSLCPALPLATAFRPFISPFSVASIYVNYFIGFTPRSLHISFARTSCISECLGIAERFLRIGLCHQECLASSLGKPHPWPLEGFITPADEKRARVGWISEAHPPSLPPGGCAALIHPTAPNRGCCFIVKRGVIPLMPG</sequence>
<reference evidence="2" key="1">
    <citation type="submission" date="2019-02" db="EMBL/GenBank/DDBJ databases">
        <authorList>
            <person name="Gruber-Vodicka R. H."/>
            <person name="Seah K. B. B."/>
        </authorList>
    </citation>
    <scope>NUCLEOTIDE SEQUENCE</scope>
    <source>
        <strain evidence="2">BECK_BY19</strain>
        <strain evidence="1">BECK_BY8</strain>
    </source>
</reference>
<organism evidence="2">
    <name type="scientific">Candidatus Kentrum sp. UNK</name>
    <dbReference type="NCBI Taxonomy" id="2126344"/>
    <lineage>
        <taxon>Bacteria</taxon>
        <taxon>Pseudomonadati</taxon>
        <taxon>Pseudomonadota</taxon>
        <taxon>Gammaproteobacteria</taxon>
        <taxon>Candidatus Kentrum</taxon>
    </lineage>
</organism>